<gene>
    <name evidence="1" type="ORF">J2S74_000180</name>
</gene>
<name>A0ABT9ZNJ6_9BACI</name>
<keyword evidence="2" id="KW-1185">Reference proteome</keyword>
<evidence type="ECO:0000313" key="1">
    <source>
        <dbReference type="EMBL" id="MDQ0252808.1"/>
    </source>
</evidence>
<protein>
    <submittedName>
        <fullName evidence="1">Uncharacterized protein</fullName>
    </submittedName>
</protein>
<evidence type="ECO:0000313" key="2">
    <source>
        <dbReference type="Proteomes" id="UP001230005"/>
    </source>
</evidence>
<dbReference type="EMBL" id="JAUSUG010000001">
    <property type="protein sequence ID" value="MDQ0252808.1"/>
    <property type="molecule type" value="Genomic_DNA"/>
</dbReference>
<sequence length="111" mass="13163">MNSVWYSKWTSFHEYLQKGKITDIDRGLNLFSLNRKSAIERFIAYMQEDNEDQCLDLIQRVKLSDDQVREYLRTAGVTSNSILQQMNKEKRDEILTKVKKLKGVSIVRFQE</sequence>
<comment type="caution">
    <text evidence="1">The sequence shown here is derived from an EMBL/GenBank/DDBJ whole genome shotgun (WGS) entry which is preliminary data.</text>
</comment>
<dbReference type="Proteomes" id="UP001230005">
    <property type="component" value="Unassembled WGS sequence"/>
</dbReference>
<accession>A0ABT9ZNJ6</accession>
<dbReference type="RefSeq" id="WP_307320650.1">
    <property type="nucleotide sequence ID" value="NZ_JAUSUG010000001.1"/>
</dbReference>
<reference evidence="1 2" key="1">
    <citation type="submission" date="2023-07" db="EMBL/GenBank/DDBJ databases">
        <title>Genomic Encyclopedia of Type Strains, Phase IV (KMG-IV): sequencing the most valuable type-strain genomes for metagenomic binning, comparative biology and taxonomic classification.</title>
        <authorList>
            <person name="Goeker M."/>
        </authorList>
    </citation>
    <scope>NUCLEOTIDE SEQUENCE [LARGE SCALE GENOMIC DNA]</scope>
    <source>
        <strain evidence="1 2">DSM 9768</strain>
    </source>
</reference>
<organism evidence="1 2">
    <name type="scientific">Evansella vedderi</name>
    <dbReference type="NCBI Taxonomy" id="38282"/>
    <lineage>
        <taxon>Bacteria</taxon>
        <taxon>Bacillati</taxon>
        <taxon>Bacillota</taxon>
        <taxon>Bacilli</taxon>
        <taxon>Bacillales</taxon>
        <taxon>Bacillaceae</taxon>
        <taxon>Evansella</taxon>
    </lineage>
</organism>
<proteinExistence type="predicted"/>